<proteinExistence type="predicted"/>
<sequence length="1262" mass="137998">MTTSWDPARVKSQLRLTAQRLGQLQDKTEAQGQITRRDVAYLLQQRNVAIARAKAQKLIRDDVYGDLLQRLEMLVGVLLEHTAELNRSDSTSPLALEAASSVLYAAPHIESRDLHIVKDLLTQRLGSEFARAAAVNQDNYVSSTVLRDLSARPPTAAQLDHYLYSIAKAHGVHWMPDFQPHEKVDQISAMLDPASIPVVDVSRLRMLCSHGLPEYPPWLRPRVWRLLLGTLPPEKASWKDEARKQRENYYDLVRHLLEPVENLPEPVTPLSKSDSSLVELSKEFTHVPKGLFARLEDEPEPVESCPLDPAALDDIKIPCALALDIRLRLIRAHESQGRSSPVEGVPEIRLETTPEIRLEGPEDGSGTQEQHNEAESSGNPDDANYLDPEVTTEMSLSVPGSPTGSSQSGISTTLLAPRAYSSFGAHPKHASSLLRLLYVHSSLNPANRSPQIASLLIPLYSALIEEVDAEDAAHVEADAFWLFEAMVSEFSELEDAESGNLWMQKFSQRTAWADTELVEDLQAKGLDPALPHYSYRWLTTLLTHTIPLPAVLMVWDAIFSRPARAKGVNPRLDYLLDICSSMLVCARGPLFNLGHPFKQPLNLWGDETTSLISTPLNDHDLEDAFASGMIFLQNYPLAEVGGVDRVLQLAYDFAAKREAERQAASSYSMPTASGISARIRNSVWRTPAQKTIPEVMEDTDEDESEESEEEDDDDKPLALQRPSFSSRLATTVWKGITNQSAIEPPPTPDASPLPSPAPTQEKFPESEIVEAPATRPVSTLWDYAAKMRDSDAAATLAKVSTNWRVKAMDVWTKRNSGGATSAPSTANPDALSPSWVPNATNRASLEASNILDQRRSSLPAGSSSDAYVPPPRPAFFKPVRDSFIAGGDLRPDVISPTGSDYSAFSENDADRYKHQARANTLAALSRTPSPSSAKSMGPRPLLLGSAGSVVHSRSSTMPNNSLDKQFAEAVRAKRPSPTHRGSQSSVSSLSPQDRQDRHTSLSRARTPESTVGSRVVPLNRTVSPMAVARARRQESVSSSASSPVGVQSRLPGESSTEGDTVPAPNTRDSVSTIDSVASPPPQSRTPENSSSGPRVVSSETQRGSVVISEFGEVIDASTSGVASRRKGRNLSLQIDDSSDSSAAVPHRTSRIRSKRFPSRLATLRAKLEAKEGRSSPVDRTPSPNTLQAPDFDEPEATTPKAVSFDQAAPPSRRLRKLSGDNKSRKVSSERVERKHKRESAAAEGDDEGYDELLSAYESEDIQ</sequence>
<organism evidence="1 2">
    <name type="scientific">Irpex rosettiformis</name>
    <dbReference type="NCBI Taxonomy" id="378272"/>
    <lineage>
        <taxon>Eukaryota</taxon>
        <taxon>Fungi</taxon>
        <taxon>Dikarya</taxon>
        <taxon>Basidiomycota</taxon>
        <taxon>Agaricomycotina</taxon>
        <taxon>Agaricomycetes</taxon>
        <taxon>Polyporales</taxon>
        <taxon>Irpicaceae</taxon>
        <taxon>Irpex</taxon>
    </lineage>
</organism>
<dbReference type="EMBL" id="MU274901">
    <property type="protein sequence ID" value="KAI0093536.1"/>
    <property type="molecule type" value="Genomic_DNA"/>
</dbReference>
<name>A0ACB8UH87_9APHY</name>
<comment type="caution">
    <text evidence="1">The sequence shown here is derived from an EMBL/GenBank/DDBJ whole genome shotgun (WGS) entry which is preliminary data.</text>
</comment>
<evidence type="ECO:0000313" key="1">
    <source>
        <dbReference type="EMBL" id="KAI0093536.1"/>
    </source>
</evidence>
<evidence type="ECO:0000313" key="2">
    <source>
        <dbReference type="Proteomes" id="UP001055072"/>
    </source>
</evidence>
<accession>A0ACB8UH87</accession>
<gene>
    <name evidence="1" type="ORF">BDY19DRAFT_902317</name>
</gene>
<dbReference type="Proteomes" id="UP001055072">
    <property type="component" value="Unassembled WGS sequence"/>
</dbReference>
<reference evidence="1" key="1">
    <citation type="journal article" date="2021" name="Environ. Microbiol.">
        <title>Gene family expansions and transcriptome signatures uncover fungal adaptations to wood decay.</title>
        <authorList>
            <person name="Hage H."/>
            <person name="Miyauchi S."/>
            <person name="Viragh M."/>
            <person name="Drula E."/>
            <person name="Min B."/>
            <person name="Chaduli D."/>
            <person name="Navarro D."/>
            <person name="Favel A."/>
            <person name="Norest M."/>
            <person name="Lesage-Meessen L."/>
            <person name="Balint B."/>
            <person name="Merenyi Z."/>
            <person name="de Eugenio L."/>
            <person name="Morin E."/>
            <person name="Martinez A.T."/>
            <person name="Baldrian P."/>
            <person name="Stursova M."/>
            <person name="Martinez M.J."/>
            <person name="Novotny C."/>
            <person name="Magnuson J.K."/>
            <person name="Spatafora J.W."/>
            <person name="Maurice S."/>
            <person name="Pangilinan J."/>
            <person name="Andreopoulos W."/>
            <person name="LaButti K."/>
            <person name="Hundley H."/>
            <person name="Na H."/>
            <person name="Kuo A."/>
            <person name="Barry K."/>
            <person name="Lipzen A."/>
            <person name="Henrissat B."/>
            <person name="Riley R."/>
            <person name="Ahrendt S."/>
            <person name="Nagy L.G."/>
            <person name="Grigoriev I.V."/>
            <person name="Martin F."/>
            <person name="Rosso M.N."/>
        </authorList>
    </citation>
    <scope>NUCLEOTIDE SEQUENCE</scope>
    <source>
        <strain evidence="1">CBS 384.51</strain>
    </source>
</reference>
<protein>
    <submittedName>
        <fullName evidence="1">Regulator of Vps4 activity in the MVB pathway-domain-containing protein</fullName>
    </submittedName>
</protein>
<keyword evidence="2" id="KW-1185">Reference proteome</keyword>